<dbReference type="Proteomes" id="UP000187097">
    <property type="component" value="Chromosome"/>
</dbReference>
<evidence type="ECO:0000313" key="1">
    <source>
        <dbReference type="EMBL" id="OLG94989.1"/>
    </source>
</evidence>
<organism evidence="1">
    <name type="scientific">Xanthomonas oryzae pv. oryzae</name>
    <dbReference type="NCBI Taxonomy" id="64187"/>
    <lineage>
        <taxon>Bacteria</taxon>
        <taxon>Pseudomonadati</taxon>
        <taxon>Pseudomonadota</taxon>
        <taxon>Gammaproteobacteria</taxon>
        <taxon>Lysobacterales</taxon>
        <taxon>Lysobacteraceae</taxon>
        <taxon>Xanthomonas</taxon>
    </lineage>
</organism>
<dbReference type="InterPro" id="IPR022541">
    <property type="entry name" value="YhfG"/>
</dbReference>
<dbReference type="Pfam" id="PF10832">
    <property type="entry name" value="YhfG"/>
    <property type="match status" value="1"/>
</dbReference>
<reference evidence="1" key="1">
    <citation type="submission" date="2015-01" db="EMBL/GenBank/DDBJ databases">
        <title>Population genomics of rice bacterial leaf blight strains from India.</title>
        <authorList>
            <person name="Midha S."/>
            <person name="Anil M.G."/>
            <person name="Mishra D."/>
            <person name="Brahma K."/>
            <person name="Laha G.S."/>
            <person name="Sundaram R.M."/>
            <person name="Sonti R.V."/>
            <person name="Patil P.B."/>
        </authorList>
    </citation>
    <scope>NUCLEOTIDE SEQUENCE</scope>
    <source>
        <strain evidence="1">BXO512</strain>
    </source>
</reference>
<reference evidence="2" key="2">
    <citation type="submission" date="2015-01" db="EMBL/GenBank/DDBJ databases">
        <authorList>
            <person name="Midha S."/>
            <person name="Anil M.G."/>
            <person name="Mishra D."/>
            <person name="Brahma K."/>
            <person name="Laha G.S."/>
            <person name="Sundaram R.M."/>
            <person name="Sonti R.V."/>
            <person name="Patil P.B."/>
        </authorList>
    </citation>
    <scope>NUCLEOTIDE SEQUENCE</scope>
    <source>
        <strain evidence="2">IXO792</strain>
    </source>
</reference>
<gene>
    <name evidence="1" type="ORF">BXO512_00615</name>
    <name evidence="2" type="ORF">IXO792_07620</name>
</gene>
<dbReference type="EMBL" id="JXEA01000004">
    <property type="protein sequence ID" value="OLG94989.1"/>
    <property type="molecule type" value="Genomic_DNA"/>
</dbReference>
<proteinExistence type="predicted"/>
<evidence type="ECO:0000313" key="2">
    <source>
        <dbReference type="EMBL" id="UXW00987.1"/>
    </source>
</evidence>
<dbReference type="RefSeq" id="WP_027703281.1">
    <property type="nucleotide sequence ID" value="NZ_CP011532.1"/>
</dbReference>
<name>A0A854CQL8_XANOO</name>
<dbReference type="EMBL" id="CP047493">
    <property type="protein sequence ID" value="UXW00987.1"/>
    <property type="molecule type" value="Genomic_DNA"/>
</dbReference>
<reference evidence="2" key="3">
    <citation type="submission" date="2020-01" db="EMBL/GenBank/DDBJ databases">
        <title>Complete genome investigation of Xanthomonas oryzae strains.</title>
        <authorList>
            <person name="Kaur A."/>
            <person name="Bansal K."/>
            <person name="Patil P.B."/>
        </authorList>
    </citation>
    <scope>NUCLEOTIDE SEQUENCE</scope>
    <source>
        <strain evidence="2">IXO792</strain>
    </source>
</reference>
<protein>
    <submittedName>
        <fullName evidence="2">DUF2559 family protein</fullName>
    </submittedName>
</protein>
<sequence length="68" mass="7785">MNKPRLETVIEHYRVTRRDNFAASQRLEGIKTPATVDNDQSPLPSKEALRKKYLALSAQDERQVGSRC</sequence>
<dbReference type="AlphaFoldDB" id="A0A854CQL8"/>
<accession>A0A854CQL8</accession>